<dbReference type="GeneID" id="96623336"/>
<dbReference type="SUPFAM" id="SSF51338">
    <property type="entry name" value="Composite domain of metallo-dependent hydrolases"/>
    <property type="match status" value="1"/>
</dbReference>
<dbReference type="Proteomes" id="UP000516404">
    <property type="component" value="Chromosome"/>
</dbReference>
<dbReference type="Gene3D" id="3.20.20.140">
    <property type="entry name" value="Metal-dependent hydrolases"/>
    <property type="match status" value="1"/>
</dbReference>
<dbReference type="GO" id="GO:0016814">
    <property type="term" value="F:hydrolase activity, acting on carbon-nitrogen (but not peptide) bonds, in cyclic amidines"/>
    <property type="evidence" value="ECO:0007669"/>
    <property type="project" value="TreeGrafter"/>
</dbReference>
<dbReference type="InterPro" id="IPR011059">
    <property type="entry name" value="Metal-dep_hydrolase_composite"/>
</dbReference>
<dbReference type="InterPro" id="IPR032466">
    <property type="entry name" value="Metal_Hydrolase"/>
</dbReference>
<dbReference type="PANTHER" id="PTHR32027">
    <property type="entry name" value="CYTOSINE DEAMINASE"/>
    <property type="match status" value="1"/>
</dbReference>
<dbReference type="AlphaFoldDB" id="A0A7H2BFE5"/>
<reference evidence="1 2" key="1">
    <citation type="submission" date="2020-09" db="EMBL/GenBank/DDBJ databases">
        <title>Investigation of environmental microbes.</title>
        <authorList>
            <person name="Ou Y."/>
            <person name="Kang Q."/>
        </authorList>
    </citation>
    <scope>NUCLEOTIDE SEQUENCE [LARGE SCALE GENOMIC DNA]</scope>
    <source>
        <strain evidence="1 2">KJZ-14</strain>
    </source>
</reference>
<sequence length="188" mass="21206">MTLVLKNVREWSASNGAETTDFLIEDGQISRKEPEITAPQDATIIDGKGLLALPGFVNAHAHIDKSWLHRDWVSNRAEPSTQGRISFEREKRDEFNIPSTQVTETVLCQMLAFGTTRIRSHIDVDLGVGLRGLETVAEAVENLQNAVEVEVVAFPRDGVIRRPGVRDLLEKSCEPWRRSYRWSRSLPD</sequence>
<accession>A0A7H2BFE5</accession>
<protein>
    <recommendedName>
        <fullName evidence="3">Amidohydrolase family protein</fullName>
    </recommendedName>
</protein>
<dbReference type="Gene3D" id="2.30.40.10">
    <property type="entry name" value="Urease, subunit C, domain 1"/>
    <property type="match status" value="1"/>
</dbReference>
<dbReference type="KEGG" id="rter:IDM49_03730"/>
<dbReference type="EMBL" id="CP061539">
    <property type="protein sequence ID" value="QNV38391.1"/>
    <property type="molecule type" value="Genomic_DNA"/>
</dbReference>
<evidence type="ECO:0000313" key="2">
    <source>
        <dbReference type="Proteomes" id="UP000516404"/>
    </source>
</evidence>
<dbReference type="SUPFAM" id="SSF51556">
    <property type="entry name" value="Metallo-dependent hydrolases"/>
    <property type="match status" value="1"/>
</dbReference>
<dbReference type="InterPro" id="IPR052349">
    <property type="entry name" value="Metallo-hydrolase_Enzymes"/>
</dbReference>
<evidence type="ECO:0008006" key="3">
    <source>
        <dbReference type="Google" id="ProtNLM"/>
    </source>
</evidence>
<proteinExistence type="predicted"/>
<evidence type="ECO:0000313" key="1">
    <source>
        <dbReference type="EMBL" id="QNV38391.1"/>
    </source>
</evidence>
<gene>
    <name evidence="1" type="ORF">IDM49_03730</name>
</gene>
<organism evidence="1 2">
    <name type="scientific">Rothia terrae</name>
    <dbReference type="NCBI Taxonomy" id="396015"/>
    <lineage>
        <taxon>Bacteria</taxon>
        <taxon>Bacillati</taxon>
        <taxon>Actinomycetota</taxon>
        <taxon>Actinomycetes</taxon>
        <taxon>Micrococcales</taxon>
        <taxon>Micrococcaceae</taxon>
        <taxon>Rothia</taxon>
    </lineage>
</organism>
<name>A0A7H2BFE5_9MICC</name>
<dbReference type="PANTHER" id="PTHR32027:SF9">
    <property type="entry name" value="BLL3847 PROTEIN"/>
    <property type="match status" value="1"/>
</dbReference>
<keyword evidence="2" id="KW-1185">Reference proteome</keyword>
<dbReference type="RefSeq" id="WP_190725064.1">
    <property type="nucleotide sequence ID" value="NZ_CP061539.1"/>
</dbReference>